<dbReference type="Pfam" id="PF14031">
    <property type="entry name" value="D-ser_dehydrat"/>
    <property type="match status" value="1"/>
</dbReference>
<dbReference type="InterPro" id="IPR001608">
    <property type="entry name" value="Ala_racemase_N"/>
</dbReference>
<comment type="caution">
    <text evidence="4">The sequence shown here is derived from an EMBL/GenBank/DDBJ whole genome shotgun (WGS) entry which is preliminary data.</text>
</comment>
<dbReference type="Proteomes" id="UP001230005">
    <property type="component" value="Unassembled WGS sequence"/>
</dbReference>
<dbReference type="InterPro" id="IPR026956">
    <property type="entry name" value="D-ser_dehydrat-like_dom"/>
</dbReference>
<dbReference type="InterPro" id="IPR029066">
    <property type="entry name" value="PLP-binding_barrel"/>
</dbReference>
<dbReference type="PANTHER" id="PTHR28004">
    <property type="entry name" value="ZGC:162816-RELATED"/>
    <property type="match status" value="1"/>
</dbReference>
<feature type="domain" description="D-serine dehydratase-like" evidence="3">
    <location>
        <begin position="256"/>
        <end position="356"/>
    </location>
</feature>
<organism evidence="4 5">
    <name type="scientific">Evansella vedderi</name>
    <dbReference type="NCBI Taxonomy" id="38282"/>
    <lineage>
        <taxon>Bacteria</taxon>
        <taxon>Bacillati</taxon>
        <taxon>Bacillota</taxon>
        <taxon>Bacilli</taxon>
        <taxon>Bacillales</taxon>
        <taxon>Bacillaceae</taxon>
        <taxon>Evansella</taxon>
    </lineage>
</organism>
<evidence type="ECO:0000259" key="3">
    <source>
        <dbReference type="SMART" id="SM01119"/>
    </source>
</evidence>
<name>A0ABT9ZSM1_9BACI</name>
<keyword evidence="2" id="KW-0456">Lyase</keyword>
<comment type="similarity">
    <text evidence="1">Belongs to the DSD1 family.</text>
</comment>
<dbReference type="Gene3D" id="3.20.20.10">
    <property type="entry name" value="Alanine racemase"/>
    <property type="match status" value="1"/>
</dbReference>
<keyword evidence="5" id="KW-1185">Reference proteome</keyword>
<gene>
    <name evidence="4" type="ORF">J2S74_001343</name>
</gene>
<dbReference type="SMART" id="SM01119">
    <property type="entry name" value="D-ser_dehydrat"/>
    <property type="match status" value="1"/>
</dbReference>
<proteinExistence type="inferred from homology"/>
<dbReference type="RefSeq" id="WP_307323271.1">
    <property type="nucleotide sequence ID" value="NZ_JAUSUG010000004.1"/>
</dbReference>
<evidence type="ECO:0000313" key="4">
    <source>
        <dbReference type="EMBL" id="MDQ0253970.1"/>
    </source>
</evidence>
<dbReference type="SUPFAM" id="SSF51419">
    <property type="entry name" value="PLP-binding barrel"/>
    <property type="match status" value="1"/>
</dbReference>
<accession>A0ABT9ZSM1</accession>
<dbReference type="EMBL" id="JAUSUG010000004">
    <property type="protein sequence ID" value="MDQ0253970.1"/>
    <property type="molecule type" value="Genomic_DNA"/>
</dbReference>
<dbReference type="Pfam" id="PF01168">
    <property type="entry name" value="Ala_racemase_N"/>
    <property type="match status" value="1"/>
</dbReference>
<reference evidence="4 5" key="1">
    <citation type="submission" date="2023-07" db="EMBL/GenBank/DDBJ databases">
        <title>Genomic Encyclopedia of Type Strains, Phase IV (KMG-IV): sequencing the most valuable type-strain genomes for metagenomic binning, comparative biology and taxonomic classification.</title>
        <authorList>
            <person name="Goeker M."/>
        </authorList>
    </citation>
    <scope>NUCLEOTIDE SEQUENCE [LARGE SCALE GENOMIC DNA]</scope>
    <source>
        <strain evidence="4 5">DSM 9768</strain>
    </source>
</reference>
<dbReference type="InterPro" id="IPR042208">
    <property type="entry name" value="D-ser_dehydrat-like_sf"/>
</dbReference>
<dbReference type="InterPro" id="IPR051466">
    <property type="entry name" value="D-amino_acid_metab_enzyme"/>
</dbReference>
<evidence type="ECO:0000313" key="5">
    <source>
        <dbReference type="Proteomes" id="UP001230005"/>
    </source>
</evidence>
<dbReference type="Gene3D" id="2.40.37.20">
    <property type="entry name" value="D-serine dehydratase-like domain"/>
    <property type="match status" value="1"/>
</dbReference>
<evidence type="ECO:0000256" key="1">
    <source>
        <dbReference type="ARBA" id="ARBA00005323"/>
    </source>
</evidence>
<dbReference type="PANTHER" id="PTHR28004:SF2">
    <property type="entry name" value="D-SERINE DEHYDRATASE"/>
    <property type="match status" value="1"/>
</dbReference>
<evidence type="ECO:0000256" key="2">
    <source>
        <dbReference type="ARBA" id="ARBA00023239"/>
    </source>
</evidence>
<sequence>MIKHLKELETPSLIINEEKMNRNLHRMMSVRTKHGVNVRPHFKTHKSIAIAKKQLELGAIGITVATATEAELLLDNGIEKILIAFPLTDRKKISRLLERGKNARLIFAIDSEEQAAIFKEEGNILEVEPELWIKVNSGLNRCGVEPREETVQLATFIKKEAVGKLSGLFTHAGHSYAAASPEEIDRIAKEEAESILTSANACENAGIPIEHRSVGSTPTFERAAQYDGITEVRPGNAVFFDAMQVGLGTAQLEETALTVLATVVSKKKGRFIIDTGSKSLTTEKGAHGNETVKGFGKILNEGELYVTRVSEEHGIVEIPEEAEGIWEKLQLNQRVEVLPNHACPVVNLFDYYYVLKENGDLVTLPVDGRGKSQ</sequence>
<protein>
    <submittedName>
        <fullName evidence="4">D-serine deaminase-like pyridoxal phosphate-dependent protein</fullName>
    </submittedName>
</protein>